<feature type="signal peptide" evidence="7">
    <location>
        <begin position="1"/>
        <end position="26"/>
    </location>
</feature>
<keyword evidence="10" id="KW-1185">Reference proteome</keyword>
<dbReference type="RefSeq" id="WP_184681818.1">
    <property type="nucleotide sequence ID" value="NZ_JACHLL010000002.1"/>
</dbReference>
<evidence type="ECO:0000259" key="8">
    <source>
        <dbReference type="Pfam" id="PF05567"/>
    </source>
</evidence>
<evidence type="ECO:0000256" key="6">
    <source>
        <dbReference type="ARBA" id="ARBA00023263"/>
    </source>
</evidence>
<dbReference type="GO" id="GO:0009289">
    <property type="term" value="C:pilus"/>
    <property type="evidence" value="ECO:0007669"/>
    <property type="project" value="UniProtKB-SubCell"/>
</dbReference>
<dbReference type="InterPro" id="IPR008707">
    <property type="entry name" value="B-propeller_PilY1"/>
</dbReference>
<evidence type="ECO:0000256" key="2">
    <source>
        <dbReference type="ARBA" id="ARBA00008387"/>
    </source>
</evidence>
<proteinExistence type="inferred from homology"/>
<protein>
    <submittedName>
        <fullName evidence="9">Tfp pilus tip-associated adhesin PilY1</fullName>
    </submittedName>
</protein>
<evidence type="ECO:0000313" key="9">
    <source>
        <dbReference type="EMBL" id="MBB6341227.1"/>
    </source>
</evidence>
<evidence type="ECO:0000256" key="3">
    <source>
        <dbReference type="ARBA" id="ARBA00022558"/>
    </source>
</evidence>
<accession>A0A7X0BRD2</accession>
<keyword evidence="3" id="KW-1029">Fimbrium biogenesis</keyword>
<dbReference type="EMBL" id="JACHLL010000002">
    <property type="protein sequence ID" value="MBB6341227.1"/>
    <property type="molecule type" value="Genomic_DNA"/>
</dbReference>
<evidence type="ECO:0000256" key="4">
    <source>
        <dbReference type="ARBA" id="ARBA00022723"/>
    </source>
</evidence>
<gene>
    <name evidence="9" type="ORF">HNP49_001384</name>
</gene>
<evidence type="ECO:0000313" key="10">
    <source>
        <dbReference type="Proteomes" id="UP000557193"/>
    </source>
</evidence>
<dbReference type="SUPFAM" id="SSF50998">
    <property type="entry name" value="Quinoprotein alcohol dehydrogenase-like"/>
    <property type="match status" value="1"/>
</dbReference>
<organism evidence="9 10">
    <name type="scientific">Pseudomonas fluvialis</name>
    <dbReference type="NCBI Taxonomy" id="1793966"/>
    <lineage>
        <taxon>Bacteria</taxon>
        <taxon>Pseudomonadati</taxon>
        <taxon>Pseudomonadota</taxon>
        <taxon>Gammaproteobacteria</taxon>
        <taxon>Pseudomonadales</taxon>
        <taxon>Pseudomonadaceae</taxon>
        <taxon>Pseudomonas</taxon>
    </lineage>
</organism>
<comment type="subcellular location">
    <subcellularLocation>
        <location evidence="1">Fimbrium</location>
    </subcellularLocation>
</comment>
<dbReference type="AlphaFoldDB" id="A0A7X0BRD2"/>
<name>A0A7X0BRD2_9PSED</name>
<evidence type="ECO:0000256" key="1">
    <source>
        <dbReference type="ARBA" id="ARBA00004561"/>
    </source>
</evidence>
<sequence length="1113" mass="119566">MNKALTWINRCFFGLLALTLSGLASAEDIDIYIGNDTTNSSLPSALIVLDNTANWARQSQQWPGGLAQGQSEVRAIKSALANQVGKLNVGILEYTTDGNANQNGAYVRFALQELTADSYAELGVALDKIFTDVNDPEEKRSANTPYGNLMRDVYSYLSGGEQSFAGGGTLSALADPDGYTTQFSTFKSPLVAETICNDVNVIFISNPNQSGPTTDDVVNSNFLTQLYADAGGVLNNKLAGTSSGTPLDIPLLSTTTESSVTDIGFSSQCYKNNEVNQCTTNESQAGKLCDGISGCACSTSQSTTTGCSGGKKKLIVQSTTNSTVVTETGEFDSVSGGNWNFDDWAKFLHEYGVPVSYESEGGETLVARVNVNVHTLDVFNAQQDAAHSGLMMSASERVGGGNYYAATNEEELELGIGDALSNILSVSSTFAAVALPLNTTNRAQNENQVFIGMFRPDQQAKPRWFGNLKEYQLGFVNNAIELVDVNGDAAVSPLTGFAAECAASFWSADSSTYWEGLGISPSPMGQCQTSVTSPWSDLPDGPFVEKGGVAQVLRNSVIGDRNLKSVSGDALVAFNSTFAGAQGLGGIYEYIRGDQVGVDETAGDSNGRPSIHGDVIHSRPLPVNYGTADQTVIYYGANDGMLRAVQVTTDAGTGEQQAEELWGLIAPEHFGKLNRLYENLPKVAFPNQDADEDPVPEPKDYFFDGSIGQLVEYNSDDQVERAYIYPVMRRGGRMVYALDVTDPEQPELLWRRGCPFTASDSECDDGFEDIGQTWSTPKSMYVAGYGDTPLLAFGGGYDSCEDDDSATSSCTAGDKGNAVFVLNAETGEIVRTFVTDRAVVGDVSPVDIDFDGKVDYLYAADTGGNIWRINFVEVVDDLFEPLEEGDWDITKSAFTTGSSRKFMNAPSVLPYQGKVYLALGSGNRERPLESNYPYVDDIDDRFYAYLDYPAETTALDLDGSLMNNSTTAPNCDANRIFPGTEQRGWFMSFPGQGEQVVNPAVIAGGNVLFNTYKPGGAQIEACTRPLGLGTAYNMSLFNGSACGRVRSEQIDNGGMPIPPGLSTVTVTRPNCEGPACDETVTICIGCKGLEPTPIEPDLDMTRRRVYWKSDIDR</sequence>
<feature type="domain" description="PilY1 beta-propeller" evidence="8">
    <location>
        <begin position="632"/>
        <end position="872"/>
    </location>
</feature>
<dbReference type="InterPro" id="IPR011047">
    <property type="entry name" value="Quinoprotein_ADH-like_sf"/>
</dbReference>
<keyword evidence="6" id="KW-0281">Fimbrium</keyword>
<comment type="similarity">
    <text evidence="2">Belongs to the PilY1 family.</text>
</comment>
<comment type="caution">
    <text evidence="9">The sequence shown here is derived from an EMBL/GenBank/DDBJ whole genome shotgun (WGS) entry which is preliminary data.</text>
</comment>
<evidence type="ECO:0000256" key="7">
    <source>
        <dbReference type="SAM" id="SignalP"/>
    </source>
</evidence>
<dbReference type="Proteomes" id="UP000557193">
    <property type="component" value="Unassembled WGS sequence"/>
</dbReference>
<keyword evidence="5" id="KW-0106">Calcium</keyword>
<keyword evidence="4" id="KW-0479">Metal-binding</keyword>
<dbReference type="Pfam" id="PF05567">
    <property type="entry name" value="T4P_PilY1"/>
    <property type="match status" value="1"/>
</dbReference>
<feature type="chain" id="PRO_5031407750" evidence="7">
    <location>
        <begin position="27"/>
        <end position="1113"/>
    </location>
</feature>
<dbReference type="GO" id="GO:0046872">
    <property type="term" value="F:metal ion binding"/>
    <property type="evidence" value="ECO:0007669"/>
    <property type="project" value="UniProtKB-KW"/>
</dbReference>
<reference evidence="9 10" key="1">
    <citation type="submission" date="2020-08" db="EMBL/GenBank/DDBJ databases">
        <title>Functional genomics of gut bacteria from endangered species of beetles.</title>
        <authorList>
            <person name="Carlos-Shanley C."/>
        </authorList>
    </citation>
    <scope>NUCLEOTIDE SEQUENCE [LARGE SCALE GENOMIC DNA]</scope>
    <source>
        <strain evidence="9 10">S00202</strain>
    </source>
</reference>
<evidence type="ECO:0000256" key="5">
    <source>
        <dbReference type="ARBA" id="ARBA00022837"/>
    </source>
</evidence>
<keyword evidence="7" id="KW-0732">Signal</keyword>